<dbReference type="Gene3D" id="3.20.20.150">
    <property type="entry name" value="Divalent-metal-dependent TIM barrel enzymes"/>
    <property type="match status" value="1"/>
</dbReference>
<feature type="domain" description="Xylose isomerase-like TIM barrel" evidence="1">
    <location>
        <begin position="46"/>
        <end position="260"/>
    </location>
</feature>
<dbReference type="EMBL" id="DTKJ01000003">
    <property type="protein sequence ID" value="HGZ10631.1"/>
    <property type="molecule type" value="Genomic_DNA"/>
</dbReference>
<dbReference type="Pfam" id="PF01261">
    <property type="entry name" value="AP_endonuc_2"/>
    <property type="match status" value="1"/>
</dbReference>
<dbReference type="SUPFAM" id="SSF51658">
    <property type="entry name" value="Xylose isomerase-like"/>
    <property type="match status" value="1"/>
</dbReference>
<name>A0A7C5AK42_9BACT</name>
<evidence type="ECO:0000313" key="2">
    <source>
        <dbReference type="EMBL" id="HGZ10631.1"/>
    </source>
</evidence>
<dbReference type="InterPro" id="IPR036237">
    <property type="entry name" value="Xyl_isomerase-like_sf"/>
</dbReference>
<comment type="caution">
    <text evidence="2">The sequence shown here is derived from an EMBL/GenBank/DDBJ whole genome shotgun (WGS) entry which is preliminary data.</text>
</comment>
<dbReference type="InterPro" id="IPR050312">
    <property type="entry name" value="IolE/XylAMocC-like"/>
</dbReference>
<dbReference type="PANTHER" id="PTHR12110:SF21">
    <property type="entry name" value="XYLOSE ISOMERASE-LIKE TIM BARREL DOMAIN-CONTAINING PROTEIN"/>
    <property type="match status" value="1"/>
</dbReference>
<evidence type="ECO:0000259" key="1">
    <source>
        <dbReference type="Pfam" id="PF01261"/>
    </source>
</evidence>
<gene>
    <name evidence="2" type="ORF">ENW48_00235</name>
</gene>
<sequence>MGISPEALVERVQVNIPFPFLLRGYLAKFLARGLNPEIGLDAGSLDTYPPAVFRQVAKAFQTAGRRLTLHTPFQDLAPGALDDLVLRASRQRLRQAFRWLPVFRPEAVVCHLGFEERHYRWDLENWLTRAAATFQELGRLAQGSGVQVMLENVYETDPELFQEILRRIALENVRICLDVGHLNAFGGGDFSRWLNTLGPLIGHLHLHDNQGSLDDHQALGSGTVPLAYVLTTLAGKGPPPLITLEPHQAGSLEPSLRCLAELWPWE</sequence>
<dbReference type="GO" id="GO:0016853">
    <property type="term" value="F:isomerase activity"/>
    <property type="evidence" value="ECO:0007669"/>
    <property type="project" value="UniProtKB-KW"/>
</dbReference>
<reference evidence="2" key="1">
    <citation type="journal article" date="2020" name="mSystems">
        <title>Genome- and Community-Level Interaction Insights into Carbon Utilization and Element Cycling Functions of Hydrothermarchaeota in Hydrothermal Sediment.</title>
        <authorList>
            <person name="Zhou Z."/>
            <person name="Liu Y."/>
            <person name="Xu W."/>
            <person name="Pan J."/>
            <person name="Luo Z.H."/>
            <person name="Li M."/>
        </authorList>
    </citation>
    <scope>NUCLEOTIDE SEQUENCE [LARGE SCALE GENOMIC DNA]</scope>
    <source>
        <strain evidence="2">SpSt-853</strain>
    </source>
</reference>
<organism evidence="2">
    <name type="scientific">Desulfobacca acetoxidans</name>
    <dbReference type="NCBI Taxonomy" id="60893"/>
    <lineage>
        <taxon>Bacteria</taxon>
        <taxon>Pseudomonadati</taxon>
        <taxon>Thermodesulfobacteriota</taxon>
        <taxon>Desulfobaccia</taxon>
        <taxon>Desulfobaccales</taxon>
        <taxon>Desulfobaccaceae</taxon>
        <taxon>Desulfobacca</taxon>
    </lineage>
</organism>
<proteinExistence type="predicted"/>
<keyword evidence="2" id="KW-0413">Isomerase</keyword>
<protein>
    <submittedName>
        <fullName evidence="2">Sugar phosphate isomerase/epimerase</fullName>
    </submittedName>
</protein>
<dbReference type="AlphaFoldDB" id="A0A7C5AK42"/>
<accession>A0A7C5AK42</accession>
<dbReference type="PANTHER" id="PTHR12110">
    <property type="entry name" value="HYDROXYPYRUVATE ISOMERASE"/>
    <property type="match status" value="1"/>
</dbReference>
<dbReference type="InterPro" id="IPR013022">
    <property type="entry name" value="Xyl_isomerase-like_TIM-brl"/>
</dbReference>